<accession>A0A2G4F1B9</accession>
<dbReference type="Gene3D" id="2.40.30.170">
    <property type="match status" value="1"/>
</dbReference>
<feature type="coiled-coil region" evidence="6">
    <location>
        <begin position="105"/>
        <end position="132"/>
    </location>
</feature>
<dbReference type="InterPro" id="IPR050739">
    <property type="entry name" value="MFP"/>
</dbReference>
<evidence type="ECO:0000313" key="9">
    <source>
        <dbReference type="EMBL" id="PHX55552.1"/>
    </source>
</evidence>
<keyword evidence="5 7" id="KW-0472">Membrane</keyword>
<protein>
    <submittedName>
        <fullName evidence="9">Secretion protein HlyD</fullName>
    </submittedName>
</protein>
<feature type="domain" description="AprE-like beta-barrel" evidence="8">
    <location>
        <begin position="244"/>
        <end position="321"/>
    </location>
</feature>
<dbReference type="Gene3D" id="2.40.50.100">
    <property type="match status" value="2"/>
</dbReference>
<dbReference type="GO" id="GO:0016020">
    <property type="term" value="C:membrane"/>
    <property type="evidence" value="ECO:0007669"/>
    <property type="project" value="UniProtKB-SubCell"/>
</dbReference>
<evidence type="ECO:0000313" key="10">
    <source>
        <dbReference type="Proteomes" id="UP000226442"/>
    </source>
</evidence>
<name>A0A2G4F1B9_9CYAN</name>
<comment type="subcellular location">
    <subcellularLocation>
        <location evidence="1">Membrane</location>
        <topology evidence="1">Single-pass membrane protein</topology>
    </subcellularLocation>
</comment>
<evidence type="ECO:0000256" key="2">
    <source>
        <dbReference type="ARBA" id="ARBA00009477"/>
    </source>
</evidence>
<evidence type="ECO:0000256" key="1">
    <source>
        <dbReference type="ARBA" id="ARBA00004167"/>
    </source>
</evidence>
<dbReference type="OrthoDB" id="424142at2"/>
<gene>
    <name evidence="9" type="ORF">CP500_010220</name>
</gene>
<dbReference type="EMBL" id="NXIB02000049">
    <property type="protein sequence ID" value="PHX55552.1"/>
    <property type="molecule type" value="Genomic_DNA"/>
</dbReference>
<dbReference type="InterPro" id="IPR058982">
    <property type="entry name" value="Beta-barrel_AprE"/>
</dbReference>
<dbReference type="Pfam" id="PF26002">
    <property type="entry name" value="Beta-barrel_AprE"/>
    <property type="match status" value="1"/>
</dbReference>
<proteinExistence type="inferred from homology"/>
<keyword evidence="3 7" id="KW-0812">Transmembrane</keyword>
<comment type="caution">
    <text evidence="9">The sequence shown here is derived from an EMBL/GenBank/DDBJ whole genome shotgun (WGS) entry which is preliminary data.</text>
</comment>
<dbReference type="PANTHER" id="PTHR30386:SF26">
    <property type="entry name" value="TRANSPORT PROTEIN COMB"/>
    <property type="match status" value="1"/>
</dbReference>
<keyword evidence="10" id="KW-1185">Reference proteome</keyword>
<comment type="similarity">
    <text evidence="2">Belongs to the membrane fusion protein (MFP) (TC 8.A.1) family.</text>
</comment>
<dbReference type="RefSeq" id="WP_096831681.1">
    <property type="nucleotide sequence ID" value="NZ_NXIB02000049.1"/>
</dbReference>
<evidence type="ECO:0000256" key="4">
    <source>
        <dbReference type="ARBA" id="ARBA00022989"/>
    </source>
</evidence>
<reference evidence="9" key="1">
    <citation type="submission" date="2017-10" db="EMBL/GenBank/DDBJ databases">
        <title>Draft genome sequence of the planktic cyanobacteria Tychonema bourrellyi isolated from alpine lentic freshwater.</title>
        <authorList>
            <person name="Tett A."/>
            <person name="Armanini F."/>
            <person name="Asnicar F."/>
            <person name="Boscaini A."/>
            <person name="Pasolli E."/>
            <person name="Zolfo M."/>
            <person name="Donati C."/>
            <person name="Salmaso N."/>
            <person name="Segata N."/>
        </authorList>
    </citation>
    <scope>NUCLEOTIDE SEQUENCE</scope>
    <source>
        <strain evidence="9">FEM_GT703</strain>
    </source>
</reference>
<dbReference type="PANTHER" id="PTHR30386">
    <property type="entry name" value="MEMBRANE FUSION SUBUNIT OF EMRAB-TOLC MULTIDRUG EFFLUX PUMP"/>
    <property type="match status" value="1"/>
</dbReference>
<keyword evidence="6" id="KW-0175">Coiled coil</keyword>
<evidence type="ECO:0000259" key="8">
    <source>
        <dbReference type="Pfam" id="PF26002"/>
    </source>
</evidence>
<feature type="transmembrane region" description="Helical" evidence="7">
    <location>
        <begin position="25"/>
        <end position="46"/>
    </location>
</feature>
<evidence type="ECO:0000256" key="3">
    <source>
        <dbReference type="ARBA" id="ARBA00022692"/>
    </source>
</evidence>
<keyword evidence="4 7" id="KW-1133">Transmembrane helix</keyword>
<dbReference type="AlphaFoldDB" id="A0A2G4F1B9"/>
<evidence type="ECO:0000256" key="7">
    <source>
        <dbReference type="SAM" id="Phobius"/>
    </source>
</evidence>
<evidence type="ECO:0000256" key="6">
    <source>
        <dbReference type="SAM" id="Coils"/>
    </source>
</evidence>
<dbReference type="Proteomes" id="UP000226442">
    <property type="component" value="Unassembled WGS sequence"/>
</dbReference>
<organism evidence="9 10">
    <name type="scientific">Tychonema bourrellyi FEM_GT703</name>
    <dbReference type="NCBI Taxonomy" id="2040638"/>
    <lineage>
        <taxon>Bacteria</taxon>
        <taxon>Bacillati</taxon>
        <taxon>Cyanobacteriota</taxon>
        <taxon>Cyanophyceae</taxon>
        <taxon>Oscillatoriophycideae</taxon>
        <taxon>Oscillatoriales</taxon>
        <taxon>Microcoleaceae</taxon>
        <taxon>Tychonema</taxon>
    </lineage>
</organism>
<evidence type="ECO:0000256" key="5">
    <source>
        <dbReference type="ARBA" id="ARBA00023136"/>
    </source>
</evidence>
<sequence>MPPIPEPTPAETLQNDQFLPPVSRWTTLGGILMVATFGGAIALASVTKYSATVKADAIVRPAGEVRVVQAATEGTVESIAVSENQIVKAGDAIAVVDASSLGNQKKQLQETVSASQTAAEQINQQLRDLENQILASAQFQTIPGESSAQKELVESAVVKLATSLPDVAERLGRSRRVLLVKRSSIQQQLIQSKKELTQIDLKLQNSVIRAPADGTILKLELKYPGQTVQAGSAIAQIVPSDVPLVVKAKVTSQDIARIQIGQPVQMRISALPFPDYGTLKGTVSEIAPDAIATQNPNNNLGTAYYEVAIKPDKTYLTRLESTSDQAFGTPQANIPRQYSIQSGMEGRADIITGQETVLTFVLRKARLLTDM</sequence>